<dbReference type="GO" id="GO:0005741">
    <property type="term" value="C:mitochondrial outer membrane"/>
    <property type="evidence" value="ECO:0007669"/>
    <property type="project" value="TreeGrafter"/>
</dbReference>
<protein>
    <recommendedName>
        <fullName evidence="2">Protein MGARP N-terminal domain-containing protein</fullName>
    </recommendedName>
</protein>
<evidence type="ECO:0000256" key="1">
    <source>
        <dbReference type="SAM" id="MobiDB-lite"/>
    </source>
</evidence>
<organism evidence="3 4">
    <name type="scientific">Fukomys damarensis</name>
    <name type="common">Damaraland mole rat</name>
    <name type="synonym">Cryptomys damarensis</name>
    <dbReference type="NCBI Taxonomy" id="885580"/>
    <lineage>
        <taxon>Eukaryota</taxon>
        <taxon>Metazoa</taxon>
        <taxon>Chordata</taxon>
        <taxon>Craniata</taxon>
        <taxon>Vertebrata</taxon>
        <taxon>Euteleostomi</taxon>
        <taxon>Mammalia</taxon>
        <taxon>Eutheria</taxon>
        <taxon>Euarchontoglires</taxon>
        <taxon>Glires</taxon>
        <taxon>Rodentia</taxon>
        <taxon>Hystricomorpha</taxon>
        <taxon>Bathyergidae</taxon>
        <taxon>Fukomys</taxon>
    </lineage>
</organism>
<dbReference type="InterPro" id="IPR032773">
    <property type="entry name" value="MGARP_N"/>
</dbReference>
<feature type="region of interest" description="Disordered" evidence="1">
    <location>
        <begin position="244"/>
        <end position="321"/>
    </location>
</feature>
<evidence type="ECO:0000259" key="2">
    <source>
        <dbReference type="Pfam" id="PF14962"/>
    </source>
</evidence>
<dbReference type="eggNOG" id="ENOG502S6ZU">
    <property type="taxonomic scope" value="Eukaryota"/>
</dbReference>
<dbReference type="EMBL" id="KN124042">
    <property type="protein sequence ID" value="KFO22509.1"/>
    <property type="molecule type" value="Genomic_DNA"/>
</dbReference>
<dbReference type="PANTHER" id="PTHR22910">
    <property type="entry name" value="PROTEIN MGARP"/>
    <property type="match status" value="1"/>
</dbReference>
<proteinExistence type="predicted"/>
<sequence>MEEQRRKGKEEGFAMSIKKFRATDSLELVSGCCLVLSVELPIVRNPQILEAEEYWNCSNTEWGAFHMLPFQRRMSTNKVPGPPGSTTIYYLLVGVTVGTGGYYTYKAVTSEQAKHTEHVTHFKEKTKAELQPLQASGYDHELSVRLTAQHWPHSVGLLATRTQFPITVARRGREAVPSQCTQIWVAFWKDFTVLHCIPMLTGLGLQGEKESVADAEKASPEALVGPPALKAEVAAAADLPGAAAGVTEEASAPATGETAEVTDATREEAGGLSNQPGTRESQSPQEPTGLGDSVREPDPPAGPDAQQEADGSGSEATSPQG</sequence>
<keyword evidence="4" id="KW-1185">Reference proteome</keyword>
<dbReference type="InterPro" id="IPR026093">
    <property type="entry name" value="MGARP"/>
</dbReference>
<feature type="domain" description="Protein MGARP N-terminal" evidence="2">
    <location>
        <begin position="72"/>
        <end position="135"/>
    </location>
</feature>
<gene>
    <name evidence="3" type="ORF">H920_16100</name>
</gene>
<evidence type="ECO:0000313" key="3">
    <source>
        <dbReference type="EMBL" id="KFO22509.1"/>
    </source>
</evidence>
<dbReference type="PANTHER" id="PTHR22910:SF6">
    <property type="entry name" value="PROTEIN MGARP"/>
    <property type="match status" value="1"/>
</dbReference>
<dbReference type="AlphaFoldDB" id="A0A091CT08"/>
<dbReference type="Proteomes" id="UP000028990">
    <property type="component" value="Unassembled WGS sequence"/>
</dbReference>
<dbReference type="Pfam" id="PF14962">
    <property type="entry name" value="AIF-MLS"/>
    <property type="match status" value="1"/>
</dbReference>
<dbReference type="GO" id="GO:0008089">
    <property type="term" value="P:anterograde axonal transport"/>
    <property type="evidence" value="ECO:0007669"/>
    <property type="project" value="InterPro"/>
</dbReference>
<feature type="compositionally biased region" description="Polar residues" evidence="1">
    <location>
        <begin position="272"/>
        <end position="286"/>
    </location>
</feature>
<dbReference type="GO" id="GO:1904115">
    <property type="term" value="C:axon cytoplasm"/>
    <property type="evidence" value="ECO:0007669"/>
    <property type="project" value="GOC"/>
</dbReference>
<reference evidence="3 4" key="1">
    <citation type="submission" date="2013-11" db="EMBL/GenBank/DDBJ databases">
        <title>The Damaraland mole rat (Fukomys damarensis) genome and evolution of African mole rats.</title>
        <authorList>
            <person name="Gladyshev V.N."/>
            <person name="Fang X."/>
        </authorList>
    </citation>
    <scope>NUCLEOTIDE SEQUENCE [LARGE SCALE GENOMIC DNA]</scope>
    <source>
        <tissue evidence="3">Liver</tissue>
    </source>
</reference>
<name>A0A091CT08_FUKDA</name>
<accession>A0A091CT08</accession>
<evidence type="ECO:0000313" key="4">
    <source>
        <dbReference type="Proteomes" id="UP000028990"/>
    </source>
</evidence>